<dbReference type="EMBL" id="LLZH01000312">
    <property type="protein sequence ID" value="KUL25584.1"/>
    <property type="molecule type" value="Genomic_DNA"/>
</dbReference>
<dbReference type="InterPro" id="IPR050129">
    <property type="entry name" value="Zn_alcohol_dh"/>
</dbReference>
<evidence type="ECO:0000256" key="4">
    <source>
        <dbReference type="ARBA" id="ARBA00023002"/>
    </source>
</evidence>
<dbReference type="PANTHER" id="PTHR43401">
    <property type="entry name" value="L-THREONINE 3-DEHYDROGENASE"/>
    <property type="match status" value="1"/>
</dbReference>
<dbReference type="AlphaFoldDB" id="A0A117MMJ3"/>
<name>A0A117MMJ3_9ACTN</name>
<dbReference type="SMART" id="SM00829">
    <property type="entry name" value="PKS_ER"/>
    <property type="match status" value="1"/>
</dbReference>
<keyword evidence="8" id="KW-1185">Reference proteome</keyword>
<dbReference type="InterPro" id="IPR002328">
    <property type="entry name" value="ADH_Zn_CS"/>
</dbReference>
<accession>A0A117MMJ3</accession>
<dbReference type="OrthoDB" id="9797931at2"/>
<evidence type="ECO:0000256" key="2">
    <source>
        <dbReference type="ARBA" id="ARBA00022723"/>
    </source>
</evidence>
<dbReference type="SUPFAM" id="SSF51735">
    <property type="entry name" value="NAD(P)-binding Rossmann-fold domains"/>
    <property type="match status" value="1"/>
</dbReference>
<dbReference type="GO" id="GO:0016491">
    <property type="term" value="F:oxidoreductase activity"/>
    <property type="evidence" value="ECO:0007669"/>
    <property type="project" value="UniProtKB-KW"/>
</dbReference>
<dbReference type="SUPFAM" id="SSF50129">
    <property type="entry name" value="GroES-like"/>
    <property type="match status" value="1"/>
</dbReference>
<evidence type="ECO:0000256" key="1">
    <source>
        <dbReference type="ARBA" id="ARBA00001947"/>
    </source>
</evidence>
<comment type="cofactor">
    <cofactor evidence="1 5">
        <name>Zn(2+)</name>
        <dbReference type="ChEBI" id="CHEBI:29105"/>
    </cofactor>
</comment>
<evidence type="ECO:0000313" key="8">
    <source>
        <dbReference type="Proteomes" id="UP000053244"/>
    </source>
</evidence>
<dbReference type="InterPro" id="IPR036291">
    <property type="entry name" value="NAD(P)-bd_dom_sf"/>
</dbReference>
<protein>
    <submittedName>
        <fullName evidence="7">Theronine dehydrogenase</fullName>
    </submittedName>
</protein>
<proteinExistence type="inferred from homology"/>
<keyword evidence="4" id="KW-0560">Oxidoreductase</keyword>
<keyword evidence="2 5" id="KW-0479">Metal-binding</keyword>
<gene>
    <name evidence="7" type="ORF">ADL15_40275</name>
</gene>
<evidence type="ECO:0000256" key="5">
    <source>
        <dbReference type="RuleBase" id="RU361277"/>
    </source>
</evidence>
<feature type="domain" description="Enoyl reductase (ER)" evidence="6">
    <location>
        <begin position="7"/>
        <end position="335"/>
    </location>
</feature>
<reference evidence="7 8" key="1">
    <citation type="submission" date="2015-10" db="EMBL/GenBank/DDBJ databases">
        <authorList>
            <person name="Gilbert D.G."/>
        </authorList>
    </citation>
    <scope>NUCLEOTIDE SEQUENCE [LARGE SCALE GENOMIC DNA]</scope>
    <source>
        <strain evidence="7 8">NRRL B-16712</strain>
    </source>
</reference>
<dbReference type="PROSITE" id="PS00059">
    <property type="entry name" value="ADH_ZINC"/>
    <property type="match status" value="1"/>
</dbReference>
<evidence type="ECO:0000259" key="6">
    <source>
        <dbReference type="SMART" id="SM00829"/>
    </source>
</evidence>
<comment type="caution">
    <text evidence="7">The sequence shown here is derived from an EMBL/GenBank/DDBJ whole genome shotgun (WGS) entry which is preliminary data.</text>
</comment>
<dbReference type="Pfam" id="PF08240">
    <property type="entry name" value="ADH_N"/>
    <property type="match status" value="1"/>
</dbReference>
<evidence type="ECO:0000256" key="3">
    <source>
        <dbReference type="ARBA" id="ARBA00022833"/>
    </source>
</evidence>
<dbReference type="Gene3D" id="3.40.50.720">
    <property type="entry name" value="NAD(P)-binding Rossmann-like Domain"/>
    <property type="match status" value="1"/>
</dbReference>
<organism evidence="7 8">
    <name type="scientific">Actinoplanes awajinensis subsp. mycoplanecinus</name>
    <dbReference type="NCBI Taxonomy" id="135947"/>
    <lineage>
        <taxon>Bacteria</taxon>
        <taxon>Bacillati</taxon>
        <taxon>Actinomycetota</taxon>
        <taxon>Actinomycetes</taxon>
        <taxon>Micromonosporales</taxon>
        <taxon>Micromonosporaceae</taxon>
        <taxon>Actinoplanes</taxon>
    </lineage>
</organism>
<sequence length="340" mass="34924">MKTVMVTAPGQTAVVDVPEPAVGPADVLVRIRACGICGSDGLYIAVGGIPPRQGATPLGHEPAGEVAQVGAAVTGIAVGDHVVLNPMASSDGIIGSGGAQGGLSDFVLIRDAEVGRHLVTVPKHIPFEVAALNEPMAVASHAVNRLEPQAGQTAVVFGAGPIGLGATIVLKLRGITHVVVVDVVANRLAKALRVGADAVINSAEEDVAERLRELHGEAPRHFSRGGKPGTDLYLDAAGVPAVIETVLATAKHGARLSVVAVHKKPISVDFGALLTSELTIAFAMGYPTEIFEVTEDLVAHWERYALIVSDPVPFTEVQRALELAATPGAADKVVVTFPAA</sequence>
<dbReference type="PANTHER" id="PTHR43401:SF2">
    <property type="entry name" value="L-THREONINE 3-DEHYDROGENASE"/>
    <property type="match status" value="1"/>
</dbReference>
<keyword evidence="3 5" id="KW-0862">Zinc</keyword>
<dbReference type="Gene3D" id="3.90.180.10">
    <property type="entry name" value="Medium-chain alcohol dehydrogenases, catalytic domain"/>
    <property type="match status" value="2"/>
</dbReference>
<dbReference type="InterPro" id="IPR013149">
    <property type="entry name" value="ADH-like_C"/>
</dbReference>
<dbReference type="Proteomes" id="UP000053244">
    <property type="component" value="Unassembled WGS sequence"/>
</dbReference>
<comment type="similarity">
    <text evidence="5">Belongs to the zinc-containing alcohol dehydrogenase family.</text>
</comment>
<dbReference type="InterPro" id="IPR020843">
    <property type="entry name" value="ER"/>
</dbReference>
<dbReference type="RefSeq" id="WP_067703288.1">
    <property type="nucleotide sequence ID" value="NZ_LLZH01000312.1"/>
</dbReference>
<evidence type="ECO:0000313" key="7">
    <source>
        <dbReference type="EMBL" id="KUL25584.1"/>
    </source>
</evidence>
<dbReference type="Pfam" id="PF00107">
    <property type="entry name" value="ADH_zinc_N"/>
    <property type="match status" value="1"/>
</dbReference>
<dbReference type="GO" id="GO:0008270">
    <property type="term" value="F:zinc ion binding"/>
    <property type="evidence" value="ECO:0007669"/>
    <property type="project" value="InterPro"/>
</dbReference>
<dbReference type="InterPro" id="IPR011032">
    <property type="entry name" value="GroES-like_sf"/>
</dbReference>
<dbReference type="InterPro" id="IPR013154">
    <property type="entry name" value="ADH-like_N"/>
</dbReference>